<feature type="repeat" description="RCC1" evidence="2">
    <location>
        <begin position="127"/>
        <end position="182"/>
    </location>
</feature>
<keyword evidence="3" id="KW-0175">Coiled coil</keyword>
<organism evidence="6 7">
    <name type="scientific">Tetrahymena thermophila (strain SB210)</name>
    <dbReference type="NCBI Taxonomy" id="312017"/>
    <lineage>
        <taxon>Eukaryota</taxon>
        <taxon>Sar</taxon>
        <taxon>Alveolata</taxon>
        <taxon>Ciliophora</taxon>
        <taxon>Intramacronucleata</taxon>
        <taxon>Oligohymenophorea</taxon>
        <taxon>Hymenostomatida</taxon>
        <taxon>Tetrahymenina</taxon>
        <taxon>Tetrahymenidae</taxon>
        <taxon>Tetrahymena</taxon>
    </lineage>
</organism>
<evidence type="ECO:0000256" key="4">
    <source>
        <dbReference type="SAM" id="MobiDB-lite"/>
    </source>
</evidence>
<feature type="repeat" description="RCC1" evidence="2">
    <location>
        <begin position="328"/>
        <end position="379"/>
    </location>
</feature>
<dbReference type="KEGG" id="tet:TTHERM_00193847"/>
<evidence type="ECO:0000313" key="6">
    <source>
        <dbReference type="EMBL" id="EDK31655.2"/>
    </source>
</evidence>
<reference evidence="7" key="1">
    <citation type="journal article" date="2006" name="PLoS Biol.">
        <title>Macronuclear genome sequence of the ciliate Tetrahymena thermophila, a model eukaryote.</title>
        <authorList>
            <person name="Eisen J.A."/>
            <person name="Coyne R.S."/>
            <person name="Wu M."/>
            <person name="Wu D."/>
            <person name="Thiagarajan M."/>
            <person name="Wortman J.R."/>
            <person name="Badger J.H."/>
            <person name="Ren Q."/>
            <person name="Amedeo P."/>
            <person name="Jones K.M."/>
            <person name="Tallon L.J."/>
            <person name="Delcher A.L."/>
            <person name="Salzberg S.L."/>
            <person name="Silva J.C."/>
            <person name="Haas B.J."/>
            <person name="Majoros W.H."/>
            <person name="Farzad M."/>
            <person name="Carlton J.M."/>
            <person name="Smith R.K. Jr."/>
            <person name="Garg J."/>
            <person name="Pearlman R.E."/>
            <person name="Karrer K.M."/>
            <person name="Sun L."/>
            <person name="Manning G."/>
            <person name="Elde N.C."/>
            <person name="Turkewitz A.P."/>
            <person name="Asai D.J."/>
            <person name="Wilkes D.E."/>
            <person name="Wang Y."/>
            <person name="Cai H."/>
            <person name="Collins K."/>
            <person name="Stewart B.A."/>
            <person name="Lee S.R."/>
            <person name="Wilamowska K."/>
            <person name="Weinberg Z."/>
            <person name="Ruzzo W.L."/>
            <person name="Wloga D."/>
            <person name="Gaertig J."/>
            <person name="Frankel J."/>
            <person name="Tsao C.-C."/>
            <person name="Gorovsky M.A."/>
            <person name="Keeling P.J."/>
            <person name="Waller R.F."/>
            <person name="Patron N.J."/>
            <person name="Cherry J.M."/>
            <person name="Stover N.A."/>
            <person name="Krieger C.J."/>
            <person name="del Toro C."/>
            <person name="Ryder H.F."/>
            <person name="Williamson S.C."/>
            <person name="Barbeau R.A."/>
            <person name="Hamilton E.P."/>
            <person name="Orias E."/>
        </authorList>
    </citation>
    <scope>NUCLEOTIDE SEQUENCE [LARGE SCALE GENOMIC DNA]</scope>
    <source>
        <strain evidence="7">SB210</strain>
    </source>
</reference>
<feature type="compositionally biased region" description="Polar residues" evidence="4">
    <location>
        <begin position="417"/>
        <end position="431"/>
    </location>
</feature>
<dbReference type="AlphaFoldDB" id="A4VDR2"/>
<gene>
    <name evidence="6" type="ORF">TTHERM_00193847</name>
</gene>
<sequence length="1099" mass="125460">MESERKEIEQSEEDQLSEYTEVFSWGSDEEGQMGLGENKRNSVFYYPRVCSFQIVIHQLACGLDHTAFVAKNGYLYTMGSNALGKLGIGQQSLQNSFQPQLVSALSKYKVMQVSCGHSHTCAIIDSGELFSWGDSSEGQLGINSNGSHYNPQLVNFSDLKGINTFVTDVSCGYYHTVAVLKNGQVCSFGSGKKGQLGTGNQNKQYKPFLLNSLSQIIKVKCGFYHTLFLDESGRVYSCGLNDEGQLGQGHNEGNISSPRLVLELEHSFIKKIFAGSHSAAITDANEIYFFGKSQLGQFLYPQLVRICQGDVNEISIGNHFGVAVTYDGKVYSWGINQQGQLGQGDSDVRIIPSLVEPLNEKKVISATCGENYVICLGQVMNSRLAKLASQKKMLKFQSPDNNNNSLINVDKEGKNEYPSSKSQSPSKNGMIKSQSQLILANKLDQQNEISKQYDEQDKLNSIYLPSGFQKKMKHSKSFYSPIESGIFSNQFSPEKNQQNGSLLIASQKDKIFNHLCLKNAQDKLQNNSSFHTGQKKQNPSESIAELSTKDGIKQSPSIQFDVKNNHVQDFSKQLPNQQFFQNMENIQDSINWEMQLQDRKGLKDQIQNLERQIQNKNEFIIKLQKENKELKEQIQNKNYSDSQLEKEQKLKQEKCDLLIENANLQKDNSQLLKVLQQQADQINELLQENKELNVKIKHQIQQNEIQNKQVNQKLVSYTEKIQDLERIYSDYDSLKNEIQIKDERIQILEDQTIYLKRQIEMLQKNQNHQRVFADPLSQYSSPKNQHHNNSQPLQIDISNYETVRNNYLDLKNEKKGMNETKRNLLKNVNENQSPYLNRSQLYNNKYKNLQLPSERDHLSKINKNSINSKRDSLQQLSINSPTHALNLQIQPQFQNLQSNMNKEKNDLNQNQFINPNQKRSILKNSPIKQANSGFDQNDQDYNCKPSVSFTDLEQISNTVTPSRSQHYTERQPNQSQLKKGKSCSFYQTNEFNPNSAQQKASQNVSINGGSGFFTPLNTKFQQSPQQYPKIAQNNFCIAPQTTQYSQASKQLDFLSQQKQPTYAASYADQEFQKSLSRTKQQLEQRLNEFSKKQLSQNLF</sequence>
<evidence type="ECO:0000259" key="5">
    <source>
        <dbReference type="Pfam" id="PF25390"/>
    </source>
</evidence>
<dbReference type="Proteomes" id="UP000009168">
    <property type="component" value="Unassembled WGS sequence"/>
</dbReference>
<dbReference type="GeneID" id="7844610"/>
<feature type="region of interest" description="Disordered" evidence="4">
    <location>
        <begin position="958"/>
        <end position="981"/>
    </location>
</feature>
<keyword evidence="1" id="KW-0677">Repeat</keyword>
<dbReference type="STRING" id="312017.A4VDR2"/>
<dbReference type="SUPFAM" id="SSF50985">
    <property type="entry name" value="RCC1/BLIP-II"/>
    <property type="match status" value="1"/>
</dbReference>
<dbReference type="InterPro" id="IPR051625">
    <property type="entry name" value="Signaling_Regulatory_Domain"/>
</dbReference>
<feature type="repeat" description="RCC1" evidence="2">
    <location>
        <begin position="73"/>
        <end position="126"/>
    </location>
</feature>
<protein>
    <submittedName>
        <fullName evidence="6">Chromosome condensation regulator RCC1 repeat protein</fullName>
    </submittedName>
</protein>
<dbReference type="InParanoid" id="A4VDR2"/>
<dbReference type="InterPro" id="IPR000408">
    <property type="entry name" value="Reg_chr_condens"/>
</dbReference>
<dbReference type="RefSeq" id="XP_001471365.2">
    <property type="nucleotide sequence ID" value="XM_001471315.2"/>
</dbReference>
<accession>A4VDR2</accession>
<feature type="compositionally biased region" description="Polar residues" evidence="4">
    <location>
        <begin position="958"/>
        <end position="977"/>
    </location>
</feature>
<dbReference type="PRINTS" id="PR00633">
    <property type="entry name" value="RCCNDNSATION"/>
</dbReference>
<proteinExistence type="predicted"/>
<dbReference type="PANTHER" id="PTHR22872">
    <property type="entry name" value="BTK-BINDING PROTEIN-RELATED"/>
    <property type="match status" value="1"/>
</dbReference>
<evidence type="ECO:0000313" key="7">
    <source>
        <dbReference type="Proteomes" id="UP000009168"/>
    </source>
</evidence>
<feature type="domain" description="RCC1-like" evidence="5">
    <location>
        <begin position="21"/>
        <end position="375"/>
    </location>
</feature>
<dbReference type="OrthoDB" id="406819at2759"/>
<feature type="coiled-coil region" evidence="3">
    <location>
        <begin position="800"/>
        <end position="827"/>
    </location>
</feature>
<evidence type="ECO:0000256" key="1">
    <source>
        <dbReference type="ARBA" id="ARBA00022737"/>
    </source>
</evidence>
<feature type="repeat" description="RCC1" evidence="2">
    <location>
        <begin position="233"/>
        <end position="285"/>
    </location>
</feature>
<feature type="region of interest" description="Disordered" evidence="4">
    <location>
        <begin position="396"/>
        <end position="431"/>
    </location>
</feature>
<evidence type="ECO:0000256" key="2">
    <source>
        <dbReference type="PROSITE-ProRule" id="PRU00235"/>
    </source>
</evidence>
<dbReference type="PROSITE" id="PS00626">
    <property type="entry name" value="RCC1_2"/>
    <property type="match status" value="2"/>
</dbReference>
<dbReference type="Gene3D" id="2.130.10.30">
    <property type="entry name" value="Regulator of chromosome condensation 1/beta-lactamase-inhibitor protein II"/>
    <property type="match status" value="2"/>
</dbReference>
<dbReference type="HOGENOM" id="CLU_611800_0_0_1"/>
<dbReference type="InterPro" id="IPR009091">
    <property type="entry name" value="RCC1/BLIP-II"/>
</dbReference>
<feature type="coiled-coil region" evidence="3">
    <location>
        <begin position="592"/>
        <end position="765"/>
    </location>
</feature>
<dbReference type="Pfam" id="PF25390">
    <property type="entry name" value="WD40_RLD"/>
    <property type="match status" value="1"/>
</dbReference>
<feature type="repeat" description="RCC1" evidence="2">
    <location>
        <begin position="183"/>
        <end position="232"/>
    </location>
</feature>
<dbReference type="eggNOG" id="ENOG502QSCJ">
    <property type="taxonomic scope" value="Eukaryota"/>
</dbReference>
<name>A4VDR2_TETTS</name>
<dbReference type="InterPro" id="IPR058923">
    <property type="entry name" value="RCC1-like_dom"/>
</dbReference>
<keyword evidence="7" id="KW-1185">Reference proteome</keyword>
<dbReference type="PROSITE" id="PS50012">
    <property type="entry name" value="RCC1_3"/>
    <property type="match status" value="6"/>
</dbReference>
<dbReference type="EMBL" id="GG662673">
    <property type="protein sequence ID" value="EDK31655.2"/>
    <property type="molecule type" value="Genomic_DNA"/>
</dbReference>
<feature type="repeat" description="RCC1" evidence="2">
    <location>
        <begin position="20"/>
        <end position="72"/>
    </location>
</feature>
<evidence type="ECO:0000256" key="3">
    <source>
        <dbReference type="SAM" id="Coils"/>
    </source>
</evidence>
<feature type="compositionally biased region" description="Polar residues" evidence="4">
    <location>
        <begin position="398"/>
        <end position="407"/>
    </location>
</feature>